<dbReference type="InterPro" id="IPR010111">
    <property type="entry name" value="Kynureninase"/>
</dbReference>
<comment type="subcellular location">
    <subcellularLocation>
        <location evidence="4">Cytoplasm</location>
    </subcellularLocation>
</comment>
<dbReference type="PANTHER" id="PTHR14084:SF0">
    <property type="entry name" value="KYNURENINASE"/>
    <property type="match status" value="1"/>
</dbReference>
<proteinExistence type="inferred from homology"/>
<dbReference type="Pfam" id="PF22580">
    <property type="entry name" value="KYNU_C"/>
    <property type="match status" value="2"/>
</dbReference>
<comment type="similarity">
    <text evidence="4">Belongs to the kynureninase family.</text>
</comment>
<keyword evidence="3 4" id="KW-0663">Pyridoxal phosphate</keyword>
<feature type="binding site" evidence="4">
    <location>
        <position position="363"/>
    </location>
    <ligand>
        <name>pyridoxal 5'-phosphate</name>
        <dbReference type="ChEBI" id="CHEBI:597326"/>
    </ligand>
</feature>
<dbReference type="PANTHER" id="PTHR14084">
    <property type="entry name" value="KYNURENINASE"/>
    <property type="match status" value="1"/>
</dbReference>
<feature type="compositionally biased region" description="Low complexity" evidence="5">
    <location>
        <begin position="485"/>
        <end position="494"/>
    </location>
</feature>
<feature type="binding site" evidence="4">
    <location>
        <position position="283"/>
    </location>
    <ligand>
        <name>pyridoxal 5'-phosphate</name>
        <dbReference type="ChEBI" id="CHEBI:597326"/>
    </ligand>
</feature>
<evidence type="ECO:0000259" key="6">
    <source>
        <dbReference type="Pfam" id="PF00266"/>
    </source>
</evidence>
<dbReference type="InterPro" id="IPR015421">
    <property type="entry name" value="PyrdxlP-dep_Trfase_major"/>
</dbReference>
<evidence type="ECO:0000256" key="1">
    <source>
        <dbReference type="ARBA" id="ARBA00022642"/>
    </source>
</evidence>
<evidence type="ECO:0000256" key="5">
    <source>
        <dbReference type="SAM" id="MobiDB-lite"/>
    </source>
</evidence>
<evidence type="ECO:0000256" key="2">
    <source>
        <dbReference type="ARBA" id="ARBA00022801"/>
    </source>
</evidence>
<dbReference type="Gene3D" id="3.40.640.10">
    <property type="entry name" value="Type I PLP-dependent aspartate aminotransferase-like (Major domain)"/>
    <property type="match status" value="1"/>
</dbReference>
<feature type="binding site" evidence="4">
    <location>
        <position position="152"/>
    </location>
    <ligand>
        <name>pyridoxal 5'-phosphate</name>
        <dbReference type="ChEBI" id="CHEBI:597326"/>
    </ligand>
</feature>
<feature type="binding site" evidence="4">
    <location>
        <position position="151"/>
    </location>
    <ligand>
        <name>pyridoxal 5'-phosphate</name>
        <dbReference type="ChEBI" id="CHEBI:597326"/>
    </ligand>
</feature>
<dbReference type="OrthoDB" id="5978656at2759"/>
<comment type="subunit">
    <text evidence="4">Homodimer.</text>
</comment>
<dbReference type="Gene3D" id="3.90.1150.10">
    <property type="entry name" value="Aspartate Aminotransferase, domain 1"/>
    <property type="match status" value="1"/>
</dbReference>
<feature type="domain" description="Aminotransferase class V" evidence="6">
    <location>
        <begin position="252"/>
        <end position="327"/>
    </location>
</feature>
<dbReference type="SUPFAM" id="SSF53383">
    <property type="entry name" value="PLP-dependent transferases"/>
    <property type="match status" value="1"/>
</dbReference>
<feature type="region of interest" description="Disordered" evidence="5">
    <location>
        <begin position="465"/>
        <end position="494"/>
    </location>
</feature>
<feature type="modified residue" description="N6-(pyridoxal phosphate)lysine" evidence="4">
    <location>
        <position position="306"/>
    </location>
</feature>
<dbReference type="UniPathway" id="UPA00253">
    <property type="reaction ID" value="UER00329"/>
</dbReference>
<dbReference type="GO" id="GO:0030170">
    <property type="term" value="F:pyridoxal phosphate binding"/>
    <property type="evidence" value="ECO:0007669"/>
    <property type="project" value="UniProtKB-UniRule"/>
</dbReference>
<dbReference type="GO" id="GO:0005737">
    <property type="term" value="C:cytoplasm"/>
    <property type="evidence" value="ECO:0007669"/>
    <property type="project" value="UniProtKB-SubCell"/>
</dbReference>
<keyword evidence="1 4" id="KW-0662">Pyridine nucleotide biosynthesis</keyword>
<dbReference type="GO" id="GO:0019441">
    <property type="term" value="P:L-tryptophan catabolic process to kynurenine"/>
    <property type="evidence" value="ECO:0007669"/>
    <property type="project" value="TreeGrafter"/>
</dbReference>
<dbReference type="InterPro" id="IPR015424">
    <property type="entry name" value="PyrdxlP-dep_Trfase"/>
</dbReference>
<evidence type="ECO:0000313" key="7">
    <source>
        <dbReference type="EMBL" id="PWN28389.1"/>
    </source>
</evidence>
<evidence type="ECO:0000256" key="4">
    <source>
        <dbReference type="HAMAP-Rule" id="MF_03017"/>
    </source>
</evidence>
<feature type="binding site" evidence="4">
    <location>
        <position position="305"/>
    </location>
    <ligand>
        <name>pyridoxal 5'-phosphate</name>
        <dbReference type="ChEBI" id="CHEBI:597326"/>
    </ligand>
</feature>
<dbReference type="NCBIfam" id="TIGR01814">
    <property type="entry name" value="kynureninase"/>
    <property type="match status" value="1"/>
</dbReference>
<feature type="compositionally biased region" description="Polar residues" evidence="5">
    <location>
        <begin position="471"/>
        <end position="483"/>
    </location>
</feature>
<dbReference type="GO" id="GO:0030429">
    <property type="term" value="F:kynureninase activity"/>
    <property type="evidence" value="ECO:0007669"/>
    <property type="project" value="UniProtKB-UniRule"/>
</dbReference>
<evidence type="ECO:0000313" key="8">
    <source>
        <dbReference type="Proteomes" id="UP000245884"/>
    </source>
</evidence>
<accession>A0A316USW6</accession>
<organism evidence="7 8">
    <name type="scientific">Jaminaea rosea</name>
    <dbReference type="NCBI Taxonomy" id="1569628"/>
    <lineage>
        <taxon>Eukaryota</taxon>
        <taxon>Fungi</taxon>
        <taxon>Dikarya</taxon>
        <taxon>Basidiomycota</taxon>
        <taxon>Ustilaginomycotina</taxon>
        <taxon>Exobasidiomycetes</taxon>
        <taxon>Microstromatales</taxon>
        <taxon>Microstromatales incertae sedis</taxon>
        <taxon>Jaminaea</taxon>
    </lineage>
</organism>
<dbReference type="EMBL" id="KZ819665">
    <property type="protein sequence ID" value="PWN28389.1"/>
    <property type="molecule type" value="Genomic_DNA"/>
</dbReference>
<dbReference type="Proteomes" id="UP000245884">
    <property type="component" value="Unassembled WGS sequence"/>
</dbReference>
<dbReference type="InterPro" id="IPR000192">
    <property type="entry name" value="Aminotrans_V_dom"/>
</dbReference>
<comment type="catalytic activity">
    <reaction evidence="4">
        <text>3-hydroxy-L-kynurenine + H2O = 3-hydroxyanthranilate + L-alanine + H(+)</text>
        <dbReference type="Rhea" id="RHEA:25143"/>
        <dbReference type="ChEBI" id="CHEBI:15377"/>
        <dbReference type="ChEBI" id="CHEBI:15378"/>
        <dbReference type="ChEBI" id="CHEBI:36559"/>
        <dbReference type="ChEBI" id="CHEBI:57972"/>
        <dbReference type="ChEBI" id="CHEBI:58125"/>
    </reaction>
</comment>
<dbReference type="HAMAP" id="MF_01970">
    <property type="entry name" value="Kynureninase"/>
    <property type="match status" value="1"/>
</dbReference>
<name>A0A316USW6_9BASI</name>
<comment type="caution">
    <text evidence="4">Lacks conserved residue(s) required for the propagation of feature annotation.</text>
</comment>
<dbReference type="Pfam" id="PF00266">
    <property type="entry name" value="Aminotran_5"/>
    <property type="match status" value="1"/>
</dbReference>
<dbReference type="EC" id="3.7.1.3" evidence="4"/>
<gene>
    <name evidence="4" type="primary">BNA5</name>
    <name evidence="7" type="ORF">BDZ90DRAFT_231376</name>
</gene>
<comment type="function">
    <text evidence="4">Catalyzes the cleavage of L-kynurenine (L-Kyn) and L-3-hydroxykynurenine (L-3OHKyn) into anthranilic acid (AA) and 3-hydroxyanthranilic acid (3-OHAA), respectively.</text>
</comment>
<dbReference type="UniPathway" id="UPA00334">
    <property type="reaction ID" value="UER00455"/>
</dbReference>
<dbReference type="GO" id="GO:0034354">
    <property type="term" value="P:'de novo' NAD+ biosynthetic process from L-tryptophan"/>
    <property type="evidence" value="ECO:0007669"/>
    <property type="project" value="UniProtKB-UniRule"/>
</dbReference>
<comment type="pathway">
    <text evidence="4">Cofactor biosynthesis; NAD(+) biosynthesis; quinolinate from L-kynurenine: step 2/3.</text>
</comment>
<dbReference type="GO" id="GO:0019805">
    <property type="term" value="P:quinolinate biosynthetic process"/>
    <property type="evidence" value="ECO:0007669"/>
    <property type="project" value="UniProtKB-UniRule"/>
</dbReference>
<sequence>MTSQTGSADSSWLTAEIKEEAASMYLEPSSLGFARLLDDNDPLARLRQEYHLPLREAAAHSAWPSDKAAPKPSSSKPALYLCGNSLGPMAKRTHQYVSEELDAWATHSVLGHFNHPKGSDRQWTQMEQTPQRIMSDIVGAKPSEVALNNTLTSNLHTLLATFYRPLAVPQGVGSSGSANGKMRHKIIHERSPFPSDGYTLTSIAQLNNLDPEQTLVPLSPRTGEDTLRTEDILSTMEREAATGECWGILLGSVQYLTGQAFELGKIAAKAHELGIFVAYDLAHAFANVPLALHDWGVDFAAWCTYKYGSSGPGGIGGMFVHEKWHDKALQRPAGWWGHNKATRFAMPKEFDPMRGAAGWQQSNPSALDVAALRGSLETLALSLDLAGNAQGGFASEAWQKEREGQDKIGYGSIMPLLRAKSLKLTGYMEHLLFEVPENKAIFEKVGIKLVSPDDPEQRGSQLTIRVPNAAANGSSQSNGNTDDSPAAAPAVAGPTAKGTLVSRVQAHAEEHFGLIADIRNPDVLRLAPLAQYSTFEDVWRAVQALKESVEAVSGA</sequence>
<comment type="catalytic activity">
    <reaction evidence="4">
        <text>L-kynurenine + H2O = anthranilate + L-alanine + H(+)</text>
        <dbReference type="Rhea" id="RHEA:16813"/>
        <dbReference type="ChEBI" id="CHEBI:15377"/>
        <dbReference type="ChEBI" id="CHEBI:15378"/>
        <dbReference type="ChEBI" id="CHEBI:16567"/>
        <dbReference type="ChEBI" id="CHEBI:57959"/>
        <dbReference type="ChEBI" id="CHEBI:57972"/>
        <dbReference type="EC" id="3.7.1.3"/>
    </reaction>
</comment>
<dbReference type="GO" id="GO:0097053">
    <property type="term" value="P:L-kynurenine catabolic process"/>
    <property type="evidence" value="ECO:0007669"/>
    <property type="project" value="UniProtKB-UniRule"/>
</dbReference>
<comment type="cofactor">
    <cofactor evidence="4">
        <name>pyridoxal 5'-phosphate</name>
        <dbReference type="ChEBI" id="CHEBI:597326"/>
    </cofactor>
</comment>
<feature type="binding site" evidence="4">
    <location>
        <begin position="193"/>
        <end position="196"/>
    </location>
    <ligand>
        <name>pyridoxal 5'-phosphate</name>
        <dbReference type="ChEBI" id="CHEBI:597326"/>
    </ligand>
</feature>
<feature type="binding site" evidence="4">
    <location>
        <position position="280"/>
    </location>
    <ligand>
        <name>pyridoxal 5'-phosphate</name>
        <dbReference type="ChEBI" id="CHEBI:597326"/>
    </ligand>
</feature>
<comment type="pathway">
    <text evidence="4">Amino-acid degradation; L-kynurenine degradation; L-alanine and anthranilate from L-kynurenine: step 1/1.</text>
</comment>
<protein>
    <recommendedName>
        <fullName evidence="4">Kynureninase</fullName>
        <ecNumber evidence="4">3.7.1.3</ecNumber>
    </recommendedName>
    <alternativeName>
        <fullName evidence="4">Biosynthesis of nicotinic acid protein 5</fullName>
    </alternativeName>
    <alternativeName>
        <fullName evidence="4">L-kynurenine hydrolase</fullName>
    </alternativeName>
</protein>
<keyword evidence="2 4" id="KW-0378">Hydrolase</keyword>
<dbReference type="InterPro" id="IPR015422">
    <property type="entry name" value="PyrdxlP-dep_Trfase_small"/>
</dbReference>
<evidence type="ECO:0000256" key="3">
    <source>
        <dbReference type="ARBA" id="ARBA00022898"/>
    </source>
</evidence>
<dbReference type="GO" id="GO:0043420">
    <property type="term" value="P:anthranilate metabolic process"/>
    <property type="evidence" value="ECO:0007669"/>
    <property type="project" value="UniProtKB-UniRule"/>
</dbReference>
<dbReference type="AlphaFoldDB" id="A0A316USW6"/>
<dbReference type="STRING" id="1569628.A0A316USW6"/>
<feature type="binding site" evidence="4">
    <location>
        <position position="335"/>
    </location>
    <ligand>
        <name>pyridoxal 5'-phosphate</name>
        <dbReference type="ChEBI" id="CHEBI:597326"/>
    </ligand>
</feature>
<reference evidence="7 8" key="1">
    <citation type="journal article" date="2018" name="Mol. Biol. Evol.">
        <title>Broad Genomic Sampling Reveals a Smut Pathogenic Ancestry of the Fungal Clade Ustilaginomycotina.</title>
        <authorList>
            <person name="Kijpornyongpan T."/>
            <person name="Mondo S.J."/>
            <person name="Barry K."/>
            <person name="Sandor L."/>
            <person name="Lee J."/>
            <person name="Lipzen A."/>
            <person name="Pangilinan J."/>
            <person name="LaButti K."/>
            <person name="Hainaut M."/>
            <person name="Henrissat B."/>
            <person name="Grigoriev I.V."/>
            <person name="Spatafora J.W."/>
            <person name="Aime M.C."/>
        </authorList>
    </citation>
    <scope>NUCLEOTIDE SEQUENCE [LARGE SCALE GENOMIC DNA]</scope>
    <source>
        <strain evidence="7 8">MCA 5214</strain>
    </source>
</reference>
<keyword evidence="8" id="KW-1185">Reference proteome</keyword>
<keyword evidence="4" id="KW-0963">Cytoplasm</keyword>